<organism evidence="1">
    <name type="scientific">viral metagenome</name>
    <dbReference type="NCBI Taxonomy" id="1070528"/>
    <lineage>
        <taxon>unclassified sequences</taxon>
        <taxon>metagenomes</taxon>
        <taxon>organismal metagenomes</taxon>
    </lineage>
</organism>
<reference evidence="1" key="1">
    <citation type="journal article" date="2020" name="Nature">
        <title>Giant virus diversity and host interactions through global metagenomics.</title>
        <authorList>
            <person name="Schulz F."/>
            <person name="Roux S."/>
            <person name="Paez-Espino D."/>
            <person name="Jungbluth S."/>
            <person name="Walsh D.A."/>
            <person name="Denef V.J."/>
            <person name="McMahon K.D."/>
            <person name="Konstantinidis K.T."/>
            <person name="Eloe-Fadrosh E.A."/>
            <person name="Kyrpides N.C."/>
            <person name="Woyke T."/>
        </authorList>
    </citation>
    <scope>NUCLEOTIDE SEQUENCE</scope>
    <source>
        <strain evidence="1">GVMAG-M-3300023174-3</strain>
    </source>
</reference>
<name>A0A6C0DPR2_9ZZZZ</name>
<protein>
    <submittedName>
        <fullName evidence="1">Uncharacterized protein</fullName>
    </submittedName>
</protein>
<accession>A0A6C0DPR2</accession>
<evidence type="ECO:0000313" key="1">
    <source>
        <dbReference type="EMBL" id="QHT18200.1"/>
    </source>
</evidence>
<sequence>MPFYEIGLCFYDKNLFQWIARSCYNKKIFNSFYTDEHLHLFSFKTPTLWA</sequence>
<proteinExistence type="predicted"/>
<dbReference type="AlphaFoldDB" id="A0A6C0DPR2"/>
<dbReference type="EMBL" id="MN739650">
    <property type="protein sequence ID" value="QHT18200.1"/>
    <property type="molecule type" value="Genomic_DNA"/>
</dbReference>